<dbReference type="PANTHER" id="PTHR15730:SF5">
    <property type="entry name" value="SI:CH211-210B2.2-RELATED"/>
    <property type="match status" value="1"/>
</dbReference>
<accession>A0A8S7ESA4</accession>
<protein>
    <submittedName>
        <fullName evidence="3">DUF4092 domain-containing protein</fullName>
    </submittedName>
</protein>
<evidence type="ECO:0000313" key="4">
    <source>
        <dbReference type="Proteomes" id="UP000543252"/>
    </source>
</evidence>
<feature type="compositionally biased region" description="Polar residues" evidence="1">
    <location>
        <begin position="159"/>
        <end position="171"/>
    </location>
</feature>
<proteinExistence type="predicted"/>
<dbReference type="InterPro" id="IPR025385">
    <property type="entry name" value="DUF4092"/>
</dbReference>
<feature type="region of interest" description="Disordered" evidence="1">
    <location>
        <begin position="1"/>
        <end position="42"/>
    </location>
</feature>
<feature type="non-terminal residue" evidence="3">
    <location>
        <position position="522"/>
    </location>
</feature>
<dbReference type="AlphaFoldDB" id="A0A8S7ESA4"/>
<dbReference type="PANTHER" id="PTHR15730">
    <property type="entry name" value="EXPERIMENTAL AUTOIMMUNE PROSTATITIS ANTIGEN 2-RELATED"/>
    <property type="match status" value="1"/>
</dbReference>
<feature type="non-terminal residue" evidence="3">
    <location>
        <position position="1"/>
    </location>
</feature>
<sequence length="522" mass="56720">PTPEPTPDPEPTPEPEPEPVPTKTGYLTLGGSQRVTGATCNGESSDGFTFKPGEDVTCVAGNTTIATFNTQSEAARSLRAVEKVSFSLEDAQELAASDNKKSNAVSLVTSSNSCPADTEQVCLEFSSVIESKRFDSLYKQIDLAPEEFKKLVNEEVENNAATDKAPSTHTSPVVPATTPGTKPDLNASFVSANAEQFYQYQPTEIIRSEGRLVDSMGNGVVGVNYYTNSGRGVTGENGEFSFSWGETISFGIDTFELGSVRGNKSTIALTELGDEVRGANIDQLIHRYSTTGQNNTRVVPDDVRKVFAEYPNVINEIINLSLSNGATLGEGEQVVNLPNEFIEQFNTGQAKEIDTAICAKTDGCNEARWFSLTTRNVNDGQIQGVINKLWGVDKDYKSVTKFHVFHDSTNFYGSTGNARGQAVVNISNAAFPILMARNDKNYWLAFGEKRAWDKNELAYITEAPSIVRPENVTRETATFNLPFISLGQVGDGKLMVIGNPHYNSILRCPNGYSWNGSVNKDG</sequence>
<evidence type="ECO:0000313" key="3">
    <source>
        <dbReference type="EMBL" id="EFB3618925.1"/>
    </source>
</evidence>
<dbReference type="InterPro" id="IPR051244">
    <property type="entry name" value="TCAF"/>
</dbReference>
<gene>
    <name evidence="3" type="ORF">FPS11_29485</name>
</gene>
<feature type="compositionally biased region" description="Polar residues" evidence="1">
    <location>
        <begin position="30"/>
        <end position="42"/>
    </location>
</feature>
<dbReference type="Pfam" id="PF13322">
    <property type="entry name" value="DUF4092"/>
    <property type="match status" value="1"/>
</dbReference>
<comment type="caution">
    <text evidence="3">The sequence shown here is derived from an EMBL/GenBank/DDBJ whole genome shotgun (WGS) entry which is preliminary data.</text>
</comment>
<dbReference type="EMBL" id="AASFMQ010000125">
    <property type="protein sequence ID" value="EFB3618925.1"/>
    <property type="molecule type" value="Genomic_DNA"/>
</dbReference>
<feature type="compositionally biased region" description="Pro residues" evidence="1">
    <location>
        <begin position="1"/>
        <end position="10"/>
    </location>
</feature>
<name>A0A8S7ESA4_ECOLX</name>
<evidence type="ECO:0000256" key="1">
    <source>
        <dbReference type="SAM" id="MobiDB-lite"/>
    </source>
</evidence>
<dbReference type="Proteomes" id="UP000543252">
    <property type="component" value="Unassembled WGS sequence"/>
</dbReference>
<reference evidence="3 4" key="1">
    <citation type="submission" date="2019-07" db="EMBL/GenBank/DDBJ databases">
        <authorList>
            <consortium name="GenomeTrakr network: Whole genome sequencing for foodborne pathogen traceback"/>
        </authorList>
    </citation>
    <scope>NUCLEOTIDE SEQUENCE [LARGE SCALE GENOMIC DNA]</scope>
    <source>
        <strain evidence="3 4">PSU-1859</strain>
    </source>
</reference>
<feature type="region of interest" description="Disordered" evidence="1">
    <location>
        <begin position="159"/>
        <end position="182"/>
    </location>
</feature>
<feature type="domain" description="DUF4092" evidence="2">
    <location>
        <begin position="350"/>
        <end position="518"/>
    </location>
</feature>
<evidence type="ECO:0000259" key="2">
    <source>
        <dbReference type="Pfam" id="PF13322"/>
    </source>
</evidence>
<organism evidence="3 4">
    <name type="scientific">Escherichia coli</name>
    <dbReference type="NCBI Taxonomy" id="562"/>
    <lineage>
        <taxon>Bacteria</taxon>
        <taxon>Pseudomonadati</taxon>
        <taxon>Pseudomonadota</taxon>
        <taxon>Gammaproteobacteria</taxon>
        <taxon>Enterobacterales</taxon>
        <taxon>Enterobacteriaceae</taxon>
        <taxon>Escherichia</taxon>
    </lineage>
</organism>